<sequence>MRINRTPSCRSILAAIPPPRIKRIKKIGFTTPGGQLKLASVKDVTGHHPNPPVTL</sequence>
<dbReference type="Proteomes" id="UP000054532">
    <property type="component" value="Unassembled WGS sequence"/>
</dbReference>
<reference evidence="1" key="1">
    <citation type="submission" date="2013-11" db="EMBL/GenBank/DDBJ databases">
        <title>The Genome Sequence of Phytophthora parasitica CJ02B3.</title>
        <authorList>
            <consortium name="The Broad Institute Genomics Platform"/>
            <person name="Russ C."/>
            <person name="Tyler B."/>
            <person name="Panabieres F."/>
            <person name="Shan W."/>
            <person name="Tripathy S."/>
            <person name="Grunwald N."/>
            <person name="Machado M."/>
            <person name="Johnson C.S."/>
            <person name="Arredondo F."/>
            <person name="Hong C."/>
            <person name="Coffey M."/>
            <person name="Young S.K."/>
            <person name="Zeng Q."/>
            <person name="Gargeya S."/>
            <person name="Fitzgerald M."/>
            <person name="Abouelleil A."/>
            <person name="Alvarado L."/>
            <person name="Chapman S.B."/>
            <person name="Gainer-Dewar J."/>
            <person name="Goldberg J."/>
            <person name="Griggs A."/>
            <person name="Gujja S."/>
            <person name="Hansen M."/>
            <person name="Howarth C."/>
            <person name="Imamovic A."/>
            <person name="Ireland A."/>
            <person name="Larimer J."/>
            <person name="McCowan C."/>
            <person name="Murphy C."/>
            <person name="Pearson M."/>
            <person name="Poon T.W."/>
            <person name="Priest M."/>
            <person name="Roberts A."/>
            <person name="Saif S."/>
            <person name="Shea T."/>
            <person name="Sykes S."/>
            <person name="Wortman J."/>
            <person name="Nusbaum C."/>
            <person name="Birren B."/>
        </authorList>
    </citation>
    <scope>NUCLEOTIDE SEQUENCE [LARGE SCALE GENOMIC DNA]</scope>
    <source>
        <strain evidence="1">CJ02B3</strain>
    </source>
</reference>
<dbReference type="EMBL" id="KI687363">
    <property type="protein sequence ID" value="ETK81760.1"/>
    <property type="molecule type" value="Genomic_DNA"/>
</dbReference>
<dbReference type="Proteomes" id="UP000053236">
    <property type="component" value="Unassembled WGS sequence"/>
</dbReference>
<evidence type="ECO:0000313" key="1">
    <source>
        <dbReference type="EMBL" id="ETK81760.1"/>
    </source>
</evidence>
<protein>
    <submittedName>
        <fullName evidence="1">Uncharacterized protein</fullName>
    </submittedName>
</protein>
<dbReference type="AlphaFoldDB" id="W2GHJ4"/>
<dbReference type="EMBL" id="KI693991">
    <property type="protein sequence ID" value="ETM41656.1"/>
    <property type="molecule type" value="Genomic_DNA"/>
</dbReference>
<evidence type="ECO:0000313" key="2">
    <source>
        <dbReference type="EMBL" id="ETM41656.1"/>
    </source>
</evidence>
<organism evidence="1">
    <name type="scientific">Phytophthora nicotianae</name>
    <name type="common">Potato buckeye rot agent</name>
    <name type="synonym">Phytophthora parasitica</name>
    <dbReference type="NCBI Taxonomy" id="4792"/>
    <lineage>
        <taxon>Eukaryota</taxon>
        <taxon>Sar</taxon>
        <taxon>Stramenopiles</taxon>
        <taxon>Oomycota</taxon>
        <taxon>Peronosporomycetes</taxon>
        <taxon>Peronosporales</taxon>
        <taxon>Peronosporaceae</taxon>
        <taxon>Phytophthora</taxon>
    </lineage>
</organism>
<reference evidence="2" key="2">
    <citation type="submission" date="2013-11" db="EMBL/GenBank/DDBJ databases">
        <title>The Genome Sequence of Phytophthora parasitica IAC_01/95.</title>
        <authorList>
            <consortium name="The Broad Institute Genomics Platform"/>
            <person name="Russ C."/>
            <person name="Tyler B."/>
            <person name="Panabieres F."/>
            <person name="Shan W."/>
            <person name="Tripathy S."/>
            <person name="Grunwald N."/>
            <person name="Machado M."/>
            <person name="Johnson C.S."/>
            <person name="Arredondo F."/>
            <person name="Hong C."/>
            <person name="Coffey M."/>
            <person name="Young S.K."/>
            <person name="Zeng Q."/>
            <person name="Gargeya S."/>
            <person name="Fitzgerald M."/>
            <person name="Abouelleil A."/>
            <person name="Alvarado L."/>
            <person name="Chapman S.B."/>
            <person name="Gainer-Dewar J."/>
            <person name="Goldberg J."/>
            <person name="Griggs A."/>
            <person name="Gujja S."/>
            <person name="Hansen M."/>
            <person name="Howarth C."/>
            <person name="Imamovic A."/>
            <person name="Ireland A."/>
            <person name="Larimer J."/>
            <person name="McCowan C."/>
            <person name="Murphy C."/>
            <person name="Pearson M."/>
            <person name="Poon T.W."/>
            <person name="Priest M."/>
            <person name="Roberts A."/>
            <person name="Saif S."/>
            <person name="Shea T."/>
            <person name="Sykes S."/>
            <person name="Wortman J."/>
            <person name="Nusbaum C."/>
            <person name="Birren B."/>
        </authorList>
    </citation>
    <scope>NUCLEOTIDE SEQUENCE [LARGE SCALE GENOMIC DNA]</scope>
    <source>
        <strain evidence="2">IAC_01/95</strain>
    </source>
</reference>
<accession>W2GHJ4</accession>
<proteinExistence type="predicted"/>
<gene>
    <name evidence="2" type="ORF">L914_12589</name>
    <name evidence="1" type="ORF">L915_12761</name>
</gene>
<name>W2GHJ4_PHYNI</name>